<dbReference type="InterPro" id="IPR045357">
    <property type="entry name" value="Aminopeptidase_N-like_N"/>
</dbReference>
<protein>
    <recommendedName>
        <fullName evidence="1">Aminopeptidase N-like N-terminal domain-containing protein</fullName>
    </recommendedName>
</protein>
<reference evidence="2" key="1">
    <citation type="submission" date="2018-11" db="EMBL/GenBank/DDBJ databases">
        <authorList>
            <person name="Alioto T."/>
            <person name="Alioto T."/>
        </authorList>
    </citation>
    <scope>NUCLEOTIDE SEQUENCE</scope>
</reference>
<dbReference type="GO" id="GO:0042277">
    <property type="term" value="F:peptide binding"/>
    <property type="evidence" value="ECO:0007669"/>
    <property type="project" value="TreeGrafter"/>
</dbReference>
<proteinExistence type="predicted"/>
<dbReference type="SUPFAM" id="SSF63737">
    <property type="entry name" value="Leukotriene A4 hydrolase N-terminal domain"/>
    <property type="match status" value="1"/>
</dbReference>
<dbReference type="PROSITE" id="PS00287">
    <property type="entry name" value="CYSTATIN"/>
    <property type="match status" value="1"/>
</dbReference>
<evidence type="ECO:0000313" key="2">
    <source>
        <dbReference type="EMBL" id="VDI45275.1"/>
    </source>
</evidence>
<dbReference type="InterPro" id="IPR050344">
    <property type="entry name" value="Peptidase_M1_aminopeptidases"/>
</dbReference>
<dbReference type="GO" id="GO:0070006">
    <property type="term" value="F:metalloaminopeptidase activity"/>
    <property type="evidence" value="ECO:0007669"/>
    <property type="project" value="TreeGrafter"/>
</dbReference>
<dbReference type="AlphaFoldDB" id="A0A8B6F7B7"/>
<gene>
    <name evidence="2" type="ORF">MGAL_10B066415</name>
</gene>
<dbReference type="GO" id="GO:0005615">
    <property type="term" value="C:extracellular space"/>
    <property type="evidence" value="ECO:0007669"/>
    <property type="project" value="TreeGrafter"/>
</dbReference>
<dbReference type="InterPro" id="IPR042097">
    <property type="entry name" value="Aminopeptidase_N-like_N_sf"/>
</dbReference>
<dbReference type="EMBL" id="UYJE01006360">
    <property type="protein sequence ID" value="VDI45275.1"/>
    <property type="molecule type" value="Genomic_DNA"/>
</dbReference>
<organism evidence="2 3">
    <name type="scientific">Mytilus galloprovincialis</name>
    <name type="common">Mediterranean mussel</name>
    <dbReference type="NCBI Taxonomy" id="29158"/>
    <lineage>
        <taxon>Eukaryota</taxon>
        <taxon>Metazoa</taxon>
        <taxon>Spiralia</taxon>
        <taxon>Lophotrochozoa</taxon>
        <taxon>Mollusca</taxon>
        <taxon>Bivalvia</taxon>
        <taxon>Autobranchia</taxon>
        <taxon>Pteriomorphia</taxon>
        <taxon>Mytilida</taxon>
        <taxon>Mytiloidea</taxon>
        <taxon>Mytilidae</taxon>
        <taxon>Mytilinae</taxon>
        <taxon>Mytilus</taxon>
    </lineage>
</organism>
<dbReference type="Gene3D" id="2.60.40.1730">
    <property type="entry name" value="tricorn interacting facor f3 domain"/>
    <property type="match status" value="1"/>
</dbReference>
<dbReference type="OrthoDB" id="6154736at2759"/>
<dbReference type="Pfam" id="PF17900">
    <property type="entry name" value="Peptidase_M1_N"/>
    <property type="match status" value="1"/>
</dbReference>
<dbReference type="GO" id="GO:0005737">
    <property type="term" value="C:cytoplasm"/>
    <property type="evidence" value="ECO:0007669"/>
    <property type="project" value="TreeGrafter"/>
</dbReference>
<sequence>MQLVRSQYVVSVYPNSESCRDYARYQPFPLGSNAGSDCVFQKSTCSEEGNILFHHGSPKKDLSCRCNFQLGYGFVNEIQNKWNCVPSQDDCSCYLKHCLAGHRFISGSKTTQYKRYGPREPTLPSSTTTTPTVITTPPGGRDVRLPLNLYPVLYELELQPFIYETNPADFYFSGTVKIEMECRQSTNEIVLHSNQLNITTSSVRIEPMAPGKNPIIPTIEFDTVNHFLVLKTNTQLVGGSNYSVYIEFRGPLLPRPPGFYQSSYQHRNDTM</sequence>
<accession>A0A8B6F7B7</accession>
<evidence type="ECO:0000259" key="1">
    <source>
        <dbReference type="Pfam" id="PF17900"/>
    </source>
</evidence>
<dbReference type="InterPro" id="IPR018073">
    <property type="entry name" value="Prot_inh_cystat_CS"/>
</dbReference>
<comment type="caution">
    <text evidence="2">The sequence shown here is derived from an EMBL/GenBank/DDBJ whole genome shotgun (WGS) entry which is preliminary data.</text>
</comment>
<dbReference type="GO" id="GO:0008270">
    <property type="term" value="F:zinc ion binding"/>
    <property type="evidence" value="ECO:0007669"/>
    <property type="project" value="TreeGrafter"/>
</dbReference>
<keyword evidence="3" id="KW-1185">Reference proteome</keyword>
<feature type="domain" description="Aminopeptidase N-like N-terminal" evidence="1">
    <location>
        <begin position="151"/>
        <end position="269"/>
    </location>
</feature>
<dbReference type="PANTHER" id="PTHR11533:SF294">
    <property type="entry name" value="THYROTROPIN-RELEASING HORMONE-DEGRADING ECTOENZYME"/>
    <property type="match status" value="1"/>
</dbReference>
<dbReference type="PANTHER" id="PTHR11533">
    <property type="entry name" value="PROTEASE M1 ZINC METALLOPROTEASE"/>
    <property type="match status" value="1"/>
</dbReference>
<evidence type="ECO:0000313" key="3">
    <source>
        <dbReference type="Proteomes" id="UP000596742"/>
    </source>
</evidence>
<dbReference type="GO" id="GO:0043171">
    <property type="term" value="P:peptide catabolic process"/>
    <property type="evidence" value="ECO:0007669"/>
    <property type="project" value="TreeGrafter"/>
</dbReference>
<dbReference type="GO" id="GO:0016020">
    <property type="term" value="C:membrane"/>
    <property type="evidence" value="ECO:0007669"/>
    <property type="project" value="TreeGrafter"/>
</dbReference>
<dbReference type="GO" id="GO:0006508">
    <property type="term" value="P:proteolysis"/>
    <property type="evidence" value="ECO:0007669"/>
    <property type="project" value="TreeGrafter"/>
</dbReference>
<dbReference type="Proteomes" id="UP000596742">
    <property type="component" value="Unassembled WGS sequence"/>
</dbReference>
<name>A0A8B6F7B7_MYTGA</name>